<accession>A0A6A5UG31</accession>
<dbReference type="AlphaFoldDB" id="A0A6A5UG31"/>
<proteinExistence type="predicted"/>
<dbReference type="Proteomes" id="UP000800035">
    <property type="component" value="Unassembled WGS sequence"/>
</dbReference>
<name>A0A6A5UG31_9PLEO</name>
<keyword evidence="2" id="KW-1185">Reference proteome</keyword>
<sequence length="219" mass="22364">MGIYPPHHTTSHHITSPVPLSLLSTVKPPTSLPLSLPILPILPAPVHPPLLLPCPVTGIALLVRRQLPLPIDMLLAVRCRPSTPSQRRCVAKSPRSKYHRNPTATTIILLSSAAGSAGSARLPAMGDAGDNLPTAIAEWTALDAALAGAGAGTGAVCAVDGTPDVLCLHALTVSGECCTRFLGGKGDGADHCHPLLELLDVGCGGVGSDGVVDGLLCFV</sequence>
<evidence type="ECO:0000313" key="1">
    <source>
        <dbReference type="EMBL" id="KAF1960047.1"/>
    </source>
</evidence>
<evidence type="ECO:0000313" key="2">
    <source>
        <dbReference type="Proteomes" id="UP000800035"/>
    </source>
</evidence>
<dbReference type="EMBL" id="ML976983">
    <property type="protein sequence ID" value="KAF1960047.1"/>
    <property type="molecule type" value="Genomic_DNA"/>
</dbReference>
<gene>
    <name evidence="1" type="ORF">CC80DRAFT_284176</name>
</gene>
<protein>
    <submittedName>
        <fullName evidence="1">Uncharacterized protein</fullName>
    </submittedName>
</protein>
<organism evidence="1 2">
    <name type="scientific">Byssothecium circinans</name>
    <dbReference type="NCBI Taxonomy" id="147558"/>
    <lineage>
        <taxon>Eukaryota</taxon>
        <taxon>Fungi</taxon>
        <taxon>Dikarya</taxon>
        <taxon>Ascomycota</taxon>
        <taxon>Pezizomycotina</taxon>
        <taxon>Dothideomycetes</taxon>
        <taxon>Pleosporomycetidae</taxon>
        <taxon>Pleosporales</taxon>
        <taxon>Massarineae</taxon>
        <taxon>Massarinaceae</taxon>
        <taxon>Byssothecium</taxon>
    </lineage>
</organism>
<reference evidence="1" key="1">
    <citation type="journal article" date="2020" name="Stud. Mycol.">
        <title>101 Dothideomycetes genomes: a test case for predicting lifestyles and emergence of pathogens.</title>
        <authorList>
            <person name="Haridas S."/>
            <person name="Albert R."/>
            <person name="Binder M."/>
            <person name="Bloem J."/>
            <person name="Labutti K."/>
            <person name="Salamov A."/>
            <person name="Andreopoulos B."/>
            <person name="Baker S."/>
            <person name="Barry K."/>
            <person name="Bills G."/>
            <person name="Bluhm B."/>
            <person name="Cannon C."/>
            <person name="Castanera R."/>
            <person name="Culley D."/>
            <person name="Daum C."/>
            <person name="Ezra D."/>
            <person name="Gonzalez J."/>
            <person name="Henrissat B."/>
            <person name="Kuo A."/>
            <person name="Liang C."/>
            <person name="Lipzen A."/>
            <person name="Lutzoni F."/>
            <person name="Magnuson J."/>
            <person name="Mondo S."/>
            <person name="Nolan M."/>
            <person name="Ohm R."/>
            <person name="Pangilinan J."/>
            <person name="Park H.-J."/>
            <person name="Ramirez L."/>
            <person name="Alfaro M."/>
            <person name="Sun H."/>
            <person name="Tritt A."/>
            <person name="Yoshinaga Y."/>
            <person name="Zwiers L.-H."/>
            <person name="Turgeon B."/>
            <person name="Goodwin S."/>
            <person name="Spatafora J."/>
            <person name="Crous P."/>
            <person name="Grigoriev I."/>
        </authorList>
    </citation>
    <scope>NUCLEOTIDE SEQUENCE</scope>
    <source>
        <strain evidence="1">CBS 675.92</strain>
    </source>
</reference>